<proteinExistence type="predicted"/>
<gene>
    <name evidence="2" type="ORF">V6M85_06730</name>
</gene>
<dbReference type="GO" id="GO:0005524">
    <property type="term" value="F:ATP binding"/>
    <property type="evidence" value="ECO:0007669"/>
    <property type="project" value="UniProtKB-KW"/>
</dbReference>
<dbReference type="Gene3D" id="3.40.50.300">
    <property type="entry name" value="P-loop containing nucleotide triphosphate hydrolases"/>
    <property type="match status" value="1"/>
</dbReference>
<evidence type="ECO:0000259" key="1">
    <source>
        <dbReference type="SMART" id="SM00382"/>
    </source>
</evidence>
<keyword evidence="2" id="KW-0547">Nucleotide-binding</keyword>
<dbReference type="InterPro" id="IPR027417">
    <property type="entry name" value="P-loop_NTPase"/>
</dbReference>
<dbReference type="Proteomes" id="UP001432202">
    <property type="component" value="Chromosome"/>
</dbReference>
<evidence type="ECO:0000313" key="2">
    <source>
        <dbReference type="EMBL" id="WWQ59206.1"/>
    </source>
</evidence>
<feature type="domain" description="AAA+ ATPase" evidence="1">
    <location>
        <begin position="38"/>
        <end position="218"/>
    </location>
</feature>
<keyword evidence="3" id="KW-1185">Reference proteome</keyword>
<organism evidence="2 3">
    <name type="scientific">Sulfolobus tengchongensis</name>
    <dbReference type="NCBI Taxonomy" id="207809"/>
    <lineage>
        <taxon>Archaea</taxon>
        <taxon>Thermoproteota</taxon>
        <taxon>Thermoprotei</taxon>
        <taxon>Sulfolobales</taxon>
        <taxon>Sulfolobaceae</taxon>
        <taxon>Sulfolobus</taxon>
    </lineage>
</organism>
<keyword evidence="2" id="KW-0067">ATP-binding</keyword>
<dbReference type="InterPro" id="IPR003593">
    <property type="entry name" value="AAA+_ATPase"/>
</dbReference>
<accession>A0AAX4KWE8</accession>
<evidence type="ECO:0000313" key="3">
    <source>
        <dbReference type="Proteomes" id="UP001432202"/>
    </source>
</evidence>
<dbReference type="RefSeq" id="WP_338598183.1">
    <property type="nucleotide sequence ID" value="NZ_CP146016.1"/>
</dbReference>
<dbReference type="GeneID" id="89336448"/>
<dbReference type="SMART" id="SM00382">
    <property type="entry name" value="AAA"/>
    <property type="match status" value="1"/>
</dbReference>
<dbReference type="AlphaFoldDB" id="A0AAX4KWE8"/>
<sequence>MVCEIPRVTVTTWASKGVILAGPTYKKYLEKALEVIKNKEIASVVGQPGMGKTTLLKKIEELTKDENLTIYLDLANKQSVDSEFWTKVNQFTFRERVLPHLYRIKGKLGYSFWKKLMGVKFEDWLLRVCNKYDNAYLRIYCLSYDKTFDGMINALRDMKNIGNPILLVDEIRETHMSLIHRLINSGLEIPIILSMPTEVYSRISDLAIRRRIEESRIPLDDALTLEDIKEIVSAYCKDLTEDLLPIILTLWESKELTTVSSILQFIRNEMDKVEKTCDKNNVECIKNELRKYISLRNPEEDSKEFEKKVRDLLNGISKEYGITYVHPRGKRIEVDGKSLVVGLFFIADNQAFLGDVFFSNDGKLHNEEELKLLGNVEEVEHEKKTYKVKNRFVITNIEISGIDRVLALHIPTLEVVKILNGDVFLLEERIKALFDQFFPSSSSLAEENKVST</sequence>
<dbReference type="SUPFAM" id="SSF52540">
    <property type="entry name" value="P-loop containing nucleoside triphosphate hydrolases"/>
    <property type="match status" value="1"/>
</dbReference>
<protein>
    <submittedName>
        <fullName evidence="2">ATP-binding protein</fullName>
    </submittedName>
</protein>
<dbReference type="EMBL" id="CP146016">
    <property type="protein sequence ID" value="WWQ59206.1"/>
    <property type="molecule type" value="Genomic_DNA"/>
</dbReference>
<reference evidence="2 3" key="1">
    <citation type="submission" date="2024-02" db="EMBL/GenBank/DDBJ databases">
        <title>STSV induces naive adaptation in Sulfolobus.</title>
        <authorList>
            <person name="Xiang X."/>
            <person name="Song M."/>
        </authorList>
    </citation>
    <scope>NUCLEOTIDE SEQUENCE [LARGE SCALE GENOMIC DNA]</scope>
    <source>
        <strain evidence="2 3">RT2</strain>
    </source>
</reference>
<name>A0AAX4KWE8_9CREN</name>